<dbReference type="Pfam" id="PF00753">
    <property type="entry name" value="Lactamase_B"/>
    <property type="match status" value="1"/>
</dbReference>
<dbReference type="PANTHER" id="PTHR42951:SF15">
    <property type="entry name" value="METALLO-BETA-LACTAMASE SUPERFAMILY PROTEIN"/>
    <property type="match status" value="1"/>
</dbReference>
<dbReference type="GO" id="GO:0016787">
    <property type="term" value="F:hydrolase activity"/>
    <property type="evidence" value="ECO:0007669"/>
    <property type="project" value="UniProtKB-KW"/>
</dbReference>
<comment type="caution">
    <text evidence="5">The sequence shown here is derived from an EMBL/GenBank/DDBJ whole genome shotgun (WGS) entry which is preliminary data.</text>
</comment>
<dbReference type="SMART" id="SM00849">
    <property type="entry name" value="Lactamase_B"/>
    <property type="match status" value="1"/>
</dbReference>
<dbReference type="InterPro" id="IPR001279">
    <property type="entry name" value="Metallo-B-lactamas"/>
</dbReference>
<keyword evidence="5" id="KW-0378">Hydrolase</keyword>
<evidence type="ECO:0000256" key="3">
    <source>
        <dbReference type="ARBA" id="ARBA00048505"/>
    </source>
</evidence>
<dbReference type="PANTHER" id="PTHR42951">
    <property type="entry name" value="METALLO-BETA-LACTAMASE DOMAIN-CONTAINING"/>
    <property type="match status" value="1"/>
</dbReference>
<dbReference type="Gene3D" id="3.60.15.10">
    <property type="entry name" value="Ribonuclease Z/Hydroxyacylglutathione hydrolase-like"/>
    <property type="match status" value="1"/>
</dbReference>
<reference evidence="5 6" key="1">
    <citation type="journal article" date="2019" name="Microorganisms">
        <title>Paenibacillus lutrae sp. nov., A Chitinolytic Species Isolated from A River Otter in Castril Natural Park, Granada, Spain.</title>
        <authorList>
            <person name="Rodriguez M."/>
            <person name="Reina J.C."/>
            <person name="Bejar V."/>
            <person name="Llamas I."/>
        </authorList>
    </citation>
    <scope>NUCLEOTIDE SEQUENCE [LARGE SCALE GENOMIC DNA]</scope>
    <source>
        <strain evidence="5 6">N10</strain>
    </source>
</reference>
<evidence type="ECO:0000313" key="5">
    <source>
        <dbReference type="EMBL" id="MVP01195.1"/>
    </source>
</evidence>
<comment type="catalytic activity">
    <reaction evidence="3">
        <text>3',5'-cyclic UMP + H2O = UMP + H(+)</text>
        <dbReference type="Rhea" id="RHEA:70575"/>
        <dbReference type="ChEBI" id="CHEBI:15377"/>
        <dbReference type="ChEBI" id="CHEBI:15378"/>
        <dbReference type="ChEBI" id="CHEBI:57865"/>
        <dbReference type="ChEBI" id="CHEBI:184387"/>
    </reaction>
    <physiologicalReaction direction="left-to-right" evidence="3">
        <dbReference type="Rhea" id="RHEA:70576"/>
    </physiologicalReaction>
</comment>
<evidence type="ECO:0000313" key="6">
    <source>
        <dbReference type="Proteomes" id="UP000490800"/>
    </source>
</evidence>
<name>A0A7X3K0L2_9BACL</name>
<protein>
    <submittedName>
        <fullName evidence="5">MBL fold metallo-hydrolase</fullName>
    </submittedName>
</protein>
<accession>A0A7X3K0L2</accession>
<comment type="catalytic activity">
    <reaction evidence="1">
        <text>3',5'-cyclic CMP + H2O = CMP + H(+)</text>
        <dbReference type="Rhea" id="RHEA:72675"/>
        <dbReference type="ChEBI" id="CHEBI:15377"/>
        <dbReference type="ChEBI" id="CHEBI:15378"/>
        <dbReference type="ChEBI" id="CHEBI:58003"/>
        <dbReference type="ChEBI" id="CHEBI:60377"/>
    </reaction>
    <physiologicalReaction direction="left-to-right" evidence="1">
        <dbReference type="Rhea" id="RHEA:72676"/>
    </physiologicalReaction>
</comment>
<dbReference type="AlphaFoldDB" id="A0A7X3K0L2"/>
<dbReference type="EMBL" id="RHLK01000010">
    <property type="protein sequence ID" value="MVP01195.1"/>
    <property type="molecule type" value="Genomic_DNA"/>
</dbReference>
<dbReference type="RefSeq" id="WP_157337359.1">
    <property type="nucleotide sequence ID" value="NZ_RHLK01000010.1"/>
</dbReference>
<proteinExistence type="predicted"/>
<organism evidence="5 6">
    <name type="scientific">Paenibacillus lutrae</name>
    <dbReference type="NCBI Taxonomy" id="2078573"/>
    <lineage>
        <taxon>Bacteria</taxon>
        <taxon>Bacillati</taxon>
        <taxon>Bacillota</taxon>
        <taxon>Bacilli</taxon>
        <taxon>Bacillales</taxon>
        <taxon>Paenibacillaceae</taxon>
        <taxon>Paenibacillus</taxon>
    </lineage>
</organism>
<dbReference type="CDD" id="cd07721">
    <property type="entry name" value="yflN-like_MBL-fold"/>
    <property type="match status" value="1"/>
</dbReference>
<evidence type="ECO:0000256" key="2">
    <source>
        <dbReference type="ARBA" id="ARBA00034301"/>
    </source>
</evidence>
<dbReference type="OrthoDB" id="9802248at2"/>
<gene>
    <name evidence="5" type="ORF">EDM21_16990</name>
</gene>
<evidence type="ECO:0000256" key="1">
    <source>
        <dbReference type="ARBA" id="ARBA00034221"/>
    </source>
</evidence>
<comment type="function">
    <text evidence="2">Counteracts the endogenous Pycsar antiviral defense system. Phosphodiesterase that enables metal-dependent hydrolysis of host cyclic nucleotide Pycsar defense signals such as cCMP and cUMP.</text>
</comment>
<dbReference type="Proteomes" id="UP000490800">
    <property type="component" value="Unassembled WGS sequence"/>
</dbReference>
<dbReference type="InterPro" id="IPR050855">
    <property type="entry name" value="NDM-1-like"/>
</dbReference>
<evidence type="ECO:0000259" key="4">
    <source>
        <dbReference type="SMART" id="SM00849"/>
    </source>
</evidence>
<sequence length="254" mass="27982">MPQEQGIRMLSITAEVMGRTETIHPTIMWDRNELVLVDTAYPGQFPLLSHAIASTGLSMERLSKVIISHQDLDHIGSLPAITEQFPDVEVIASAMDQPYIQGDQRLLKLTPDAIAEAVNSLPEGVPDEWKSAFKHTLENPPKAHVHTTVANEEELPVCGGIIIIHTPGHTPGHLSLYHKPSRTLIAADALIVDQGELAAPDPLYCHDFELANTSIQQFLNYDIRQVICFHGGLYDRDCNKRIAELAEKSADSGT</sequence>
<keyword evidence="6" id="KW-1185">Reference proteome</keyword>
<dbReference type="SUPFAM" id="SSF56281">
    <property type="entry name" value="Metallo-hydrolase/oxidoreductase"/>
    <property type="match status" value="1"/>
</dbReference>
<feature type="domain" description="Metallo-beta-lactamase" evidence="4">
    <location>
        <begin position="22"/>
        <end position="230"/>
    </location>
</feature>
<dbReference type="InterPro" id="IPR036866">
    <property type="entry name" value="RibonucZ/Hydroxyglut_hydro"/>
</dbReference>